<organism evidence="8 9">
    <name type="scientific">Vanilla planifolia</name>
    <name type="common">Vanilla</name>
    <dbReference type="NCBI Taxonomy" id="51239"/>
    <lineage>
        <taxon>Eukaryota</taxon>
        <taxon>Viridiplantae</taxon>
        <taxon>Streptophyta</taxon>
        <taxon>Embryophyta</taxon>
        <taxon>Tracheophyta</taxon>
        <taxon>Spermatophyta</taxon>
        <taxon>Magnoliopsida</taxon>
        <taxon>Liliopsida</taxon>
        <taxon>Asparagales</taxon>
        <taxon>Orchidaceae</taxon>
        <taxon>Vanilloideae</taxon>
        <taxon>Vanilleae</taxon>
        <taxon>Vanilla</taxon>
    </lineage>
</organism>
<feature type="transmembrane region" description="Helical" evidence="5">
    <location>
        <begin position="86"/>
        <end position="107"/>
    </location>
</feature>
<evidence type="ECO:0000256" key="4">
    <source>
        <dbReference type="ARBA" id="ARBA00023136"/>
    </source>
</evidence>
<evidence type="ECO:0000259" key="7">
    <source>
        <dbReference type="Pfam" id="PF14309"/>
    </source>
</evidence>
<dbReference type="GO" id="GO:0016627">
    <property type="term" value="F:oxidoreductase activity, acting on the CH-CH group of donors"/>
    <property type="evidence" value="ECO:0007669"/>
    <property type="project" value="InterPro"/>
</dbReference>
<evidence type="ECO:0000256" key="3">
    <source>
        <dbReference type="ARBA" id="ARBA00022989"/>
    </source>
</evidence>
<dbReference type="Pfam" id="PF14309">
    <property type="entry name" value="DUF4378"/>
    <property type="match status" value="1"/>
</dbReference>
<evidence type="ECO:0000256" key="5">
    <source>
        <dbReference type="SAM" id="Phobius"/>
    </source>
</evidence>
<evidence type="ECO:0000256" key="1">
    <source>
        <dbReference type="ARBA" id="ARBA00004141"/>
    </source>
</evidence>
<dbReference type="PANTHER" id="PTHR47071">
    <property type="entry name" value="PROTEIN TRM32"/>
    <property type="match status" value="1"/>
</dbReference>
<gene>
    <name evidence="8" type="ORF">HPP92_006613</name>
</gene>
<evidence type="ECO:0000256" key="2">
    <source>
        <dbReference type="ARBA" id="ARBA00022692"/>
    </source>
</evidence>
<dbReference type="AlphaFoldDB" id="A0A835RKQ6"/>
<feature type="domain" description="3-oxo-5-alpha-steroid 4-dehydrogenase C-terminal" evidence="6">
    <location>
        <begin position="33"/>
        <end position="118"/>
    </location>
</feature>
<feature type="domain" description="DUF4378" evidence="7">
    <location>
        <begin position="933"/>
        <end position="1026"/>
    </location>
</feature>
<protein>
    <submittedName>
        <fullName evidence="8">Uncharacterized protein</fullName>
    </submittedName>
</protein>
<name>A0A835RKQ6_VANPL</name>
<proteinExistence type="predicted"/>
<dbReference type="InterPro" id="IPR044257">
    <property type="entry name" value="TRM32-like"/>
</dbReference>
<sequence>MKVAVVSRSGREVIKGGIELDNSATVGDLQLAIYSRSLKLYCHIILKNLRNPNGSGGYQIPQGFLFNIVTCANYTTEIYQWVGFNIATQTVAGILFLIAATGIMLNWAVAKHRRLKKCVGENGPSFFSNFNLSIFNKSAAFCNFNAYSDGCIGSYRIKVVLHGLLTRGYVERRRAFTLRKIVVVLAFYWPENGSADPFHGVFIQSTFSLLKVIGVSLLSGEGVPYPACDAMAELLRLDSCRLFGNQHPGCIWGLRHLFDFHQRREDREIAAYRRMDDSRYGTDISGNDESGDEDSVSYTGATIVMESTAKTKTKNSGKGILNFIGNKLSKKQKRIEKMSDSSSRPMHATSIHHSEDEYVLTGDSSPMTSRSETSNIALNFNKNDSLAVDEHVSQVTGRESMALDRVDDINGKPNNFDKEGQSLFDEHVVLKEKLIVARDALLKQNDLDPKGVTKEFAFRSKIFLDTLQLYNNNREAIYSKCKGQNSFLMNDVSVLKEPADSRALQESLPFFGPYLMDNAASIAMPNHKQIQNDILVNQGPKLQSEEALIISEVLPSSLEFRKQGTKTVLRRLRDLKKRIKYAIKENKKERNRISKDGILHKVPVGKKLLEAKKEEKQNLGGGFVSEKFCKGGQASKFNSATPNTCDRKVAHNSIQRSHSLTESLGRYSHLLDSISVNERHKVPVRSFSIREGTLLHGNLPKTLGRMFSSPEFKLLSLSKNVQKEVELAFHSSKKPVLEPPKEPSSDLSGTVNMVEEIDIEQEGAMDSISVANTNQHYLLSEKLLSITEEAGLSPTKGQEVHCGSGNGPFDVSDVMEDKSSLLDKHDNEIEDEHGVKPEKSSPISVLDSYMEEEPISPVKFIVSEVPQFQLFQDALEQPLPFGAQNHLDNNEANVDESFKPIFNYVKYMLSKHGYDLLLCETDFTSHGKCVAAGQTLEEMPFEEQLIFDLMNEVLVGVFEHSTAPSCWLPRFHPKIRSTPTGSRLLKEVWAEIEWHLYPSFDNVVGRQLSKDDGWMNLYRDAECFGLLFRGDDVG</sequence>
<evidence type="ECO:0000313" key="9">
    <source>
        <dbReference type="Proteomes" id="UP000636800"/>
    </source>
</evidence>
<accession>A0A835RKQ6</accession>
<dbReference type="Pfam" id="PF02544">
    <property type="entry name" value="Steroid_dh"/>
    <property type="match status" value="1"/>
</dbReference>
<comment type="caution">
    <text evidence="8">The sequence shown here is derived from an EMBL/GenBank/DDBJ whole genome shotgun (WGS) entry which is preliminary data.</text>
</comment>
<dbReference type="InterPro" id="IPR025486">
    <property type="entry name" value="DUF4378"/>
</dbReference>
<dbReference type="PANTHER" id="PTHR47071:SF9">
    <property type="entry name" value="TRM32-LIKE PROTEIN (DUF3741)"/>
    <property type="match status" value="1"/>
</dbReference>
<comment type="subcellular location">
    <subcellularLocation>
        <location evidence="1">Membrane</location>
        <topology evidence="1">Multi-pass membrane protein</topology>
    </subcellularLocation>
</comment>
<dbReference type="GO" id="GO:0006629">
    <property type="term" value="P:lipid metabolic process"/>
    <property type="evidence" value="ECO:0007669"/>
    <property type="project" value="InterPro"/>
</dbReference>
<reference evidence="8 9" key="1">
    <citation type="journal article" date="2020" name="Nat. Food">
        <title>A phased Vanilla planifolia genome enables genetic improvement of flavour and production.</title>
        <authorList>
            <person name="Hasing T."/>
            <person name="Tang H."/>
            <person name="Brym M."/>
            <person name="Khazi F."/>
            <person name="Huang T."/>
            <person name="Chambers A.H."/>
        </authorList>
    </citation>
    <scope>NUCLEOTIDE SEQUENCE [LARGE SCALE GENOMIC DNA]</scope>
    <source>
        <tissue evidence="8">Leaf</tissue>
    </source>
</reference>
<dbReference type="GO" id="GO:0016020">
    <property type="term" value="C:membrane"/>
    <property type="evidence" value="ECO:0007669"/>
    <property type="project" value="UniProtKB-SubCell"/>
</dbReference>
<dbReference type="PROSITE" id="PS50244">
    <property type="entry name" value="S5A_REDUCTASE"/>
    <property type="match status" value="1"/>
</dbReference>
<evidence type="ECO:0000313" key="8">
    <source>
        <dbReference type="EMBL" id="KAG0487802.1"/>
    </source>
</evidence>
<keyword evidence="2 5" id="KW-0812">Transmembrane</keyword>
<keyword evidence="4 5" id="KW-0472">Membrane</keyword>
<dbReference type="EMBL" id="JADCNL010000003">
    <property type="protein sequence ID" value="KAG0487802.1"/>
    <property type="molecule type" value="Genomic_DNA"/>
</dbReference>
<keyword evidence="3 5" id="KW-1133">Transmembrane helix</keyword>
<dbReference type="InterPro" id="IPR001104">
    <property type="entry name" value="3-oxo-5_a-steroid_4-DH_C"/>
</dbReference>
<keyword evidence="9" id="KW-1185">Reference proteome</keyword>
<dbReference type="Proteomes" id="UP000636800">
    <property type="component" value="Chromosome 3"/>
</dbReference>
<evidence type="ECO:0000259" key="6">
    <source>
        <dbReference type="Pfam" id="PF02544"/>
    </source>
</evidence>